<proteinExistence type="predicted"/>
<dbReference type="Proteomes" id="UP000784294">
    <property type="component" value="Unassembled WGS sequence"/>
</dbReference>
<organism evidence="1 2">
    <name type="scientific">Protopolystoma xenopodis</name>
    <dbReference type="NCBI Taxonomy" id="117903"/>
    <lineage>
        <taxon>Eukaryota</taxon>
        <taxon>Metazoa</taxon>
        <taxon>Spiralia</taxon>
        <taxon>Lophotrochozoa</taxon>
        <taxon>Platyhelminthes</taxon>
        <taxon>Monogenea</taxon>
        <taxon>Polyopisthocotylea</taxon>
        <taxon>Polystomatidea</taxon>
        <taxon>Polystomatidae</taxon>
        <taxon>Protopolystoma</taxon>
    </lineage>
</organism>
<feature type="non-terminal residue" evidence="1">
    <location>
        <position position="1"/>
    </location>
</feature>
<reference evidence="1" key="1">
    <citation type="submission" date="2018-11" db="EMBL/GenBank/DDBJ databases">
        <authorList>
            <consortium name="Pathogen Informatics"/>
        </authorList>
    </citation>
    <scope>NUCLEOTIDE SEQUENCE</scope>
</reference>
<dbReference type="EMBL" id="CAAALY010073451">
    <property type="protein sequence ID" value="VEL25368.1"/>
    <property type="molecule type" value="Genomic_DNA"/>
</dbReference>
<sequence>SVSNVETASSGAGVFGGALRRITSRKSAFGKPKLDGALEPTDLPSRDVSGVRLSVSKGHNVVQDSPGIHEPIEIPVEAGTRVNQLRQRFGRIQVRYLVVFYRD</sequence>
<evidence type="ECO:0000313" key="1">
    <source>
        <dbReference type="EMBL" id="VEL25368.1"/>
    </source>
</evidence>
<gene>
    <name evidence="1" type="ORF">PXEA_LOCUS18808</name>
</gene>
<name>A0A3S5AJI0_9PLAT</name>
<protein>
    <submittedName>
        <fullName evidence="1">Uncharacterized protein</fullName>
    </submittedName>
</protein>
<accession>A0A3S5AJI0</accession>
<dbReference type="AlphaFoldDB" id="A0A3S5AJI0"/>
<comment type="caution">
    <text evidence="1">The sequence shown here is derived from an EMBL/GenBank/DDBJ whole genome shotgun (WGS) entry which is preliminary data.</text>
</comment>
<evidence type="ECO:0000313" key="2">
    <source>
        <dbReference type="Proteomes" id="UP000784294"/>
    </source>
</evidence>
<keyword evidence="2" id="KW-1185">Reference proteome</keyword>